<organism evidence="1 3">
    <name type="scientific">Vitis vinifera</name>
    <name type="common">Grape</name>
    <dbReference type="NCBI Taxonomy" id="29760"/>
    <lineage>
        <taxon>Eukaryota</taxon>
        <taxon>Viridiplantae</taxon>
        <taxon>Streptophyta</taxon>
        <taxon>Embryophyta</taxon>
        <taxon>Tracheophyta</taxon>
        <taxon>Spermatophyta</taxon>
        <taxon>Magnoliopsida</taxon>
        <taxon>eudicotyledons</taxon>
        <taxon>Gunneridae</taxon>
        <taxon>Pentapetalae</taxon>
        <taxon>rosids</taxon>
        <taxon>Vitales</taxon>
        <taxon>Vitaceae</taxon>
        <taxon>Viteae</taxon>
        <taxon>Vitis</taxon>
    </lineage>
</organism>
<comment type="caution">
    <text evidence="1">The sequence shown here is derived from an EMBL/GenBank/DDBJ whole genome shotgun (WGS) entry which is preliminary data.</text>
</comment>
<proteinExistence type="predicted"/>
<dbReference type="EMBL" id="QGNW01002102">
    <property type="protein sequence ID" value="RVW25330.1"/>
    <property type="molecule type" value="Genomic_DNA"/>
</dbReference>
<dbReference type="AlphaFoldDB" id="A0A438CQ43"/>
<accession>A0A438CQ43</accession>
<evidence type="ECO:0000313" key="2">
    <source>
        <dbReference type="EMBL" id="RVW67895.1"/>
    </source>
</evidence>
<sequence>MQESSRRKSSRRRDKDPFCVIHKVPSGDTPYVRAKHAQVCSHFFSILPFEFDCDAFDIVEGTKSHGAKGMEERVFDS</sequence>
<gene>
    <name evidence="2" type="ORF">CK203_065248</name>
    <name evidence="1" type="ORF">CK203_116043</name>
</gene>
<evidence type="ECO:0000313" key="3">
    <source>
        <dbReference type="Proteomes" id="UP000288805"/>
    </source>
</evidence>
<protein>
    <submittedName>
        <fullName evidence="1">Uncharacterized protein</fullName>
    </submittedName>
</protein>
<name>A0A438CQ43_VITVI</name>
<dbReference type="EMBL" id="QGNW01000560">
    <property type="protein sequence ID" value="RVW67895.1"/>
    <property type="molecule type" value="Genomic_DNA"/>
</dbReference>
<dbReference type="Proteomes" id="UP000288805">
    <property type="component" value="Unassembled WGS sequence"/>
</dbReference>
<reference evidence="1 3" key="1">
    <citation type="journal article" date="2018" name="PLoS Genet.">
        <title>Population sequencing reveals clonal diversity and ancestral inbreeding in the grapevine cultivar Chardonnay.</title>
        <authorList>
            <person name="Roach M.J."/>
            <person name="Johnson D.L."/>
            <person name="Bohlmann J."/>
            <person name="van Vuuren H.J."/>
            <person name="Jones S.J."/>
            <person name="Pretorius I.S."/>
            <person name="Schmidt S.A."/>
            <person name="Borneman A.R."/>
        </authorList>
    </citation>
    <scope>NUCLEOTIDE SEQUENCE [LARGE SCALE GENOMIC DNA]</scope>
    <source>
        <strain evidence="3">cv. Chardonnay</strain>
        <strain evidence="1">I10V1</strain>
        <tissue evidence="1">Leaf</tissue>
    </source>
</reference>
<evidence type="ECO:0000313" key="1">
    <source>
        <dbReference type="EMBL" id="RVW25330.1"/>
    </source>
</evidence>